<evidence type="ECO:0000313" key="4">
    <source>
        <dbReference type="EMBL" id="KAI9635306.1"/>
    </source>
</evidence>
<feature type="compositionally biased region" description="Low complexity" evidence="3">
    <location>
        <begin position="455"/>
        <end position="464"/>
    </location>
</feature>
<feature type="compositionally biased region" description="Pro residues" evidence="3">
    <location>
        <begin position="913"/>
        <end position="923"/>
    </location>
</feature>
<name>A0AA38HA49_9TREE</name>
<feature type="compositionally biased region" description="Low complexity" evidence="3">
    <location>
        <begin position="224"/>
        <end position="243"/>
    </location>
</feature>
<evidence type="ECO:0000256" key="1">
    <source>
        <dbReference type="ARBA" id="ARBA00022614"/>
    </source>
</evidence>
<evidence type="ECO:0000256" key="3">
    <source>
        <dbReference type="SAM" id="MobiDB-lite"/>
    </source>
</evidence>
<dbReference type="PROSITE" id="PS51450">
    <property type="entry name" value="LRR"/>
    <property type="match status" value="3"/>
</dbReference>
<reference evidence="4" key="1">
    <citation type="journal article" date="2022" name="G3 (Bethesda)">
        <title>High quality genome of the basidiomycete yeast Dioszegia hungarica PDD-24b-2 isolated from cloud water.</title>
        <authorList>
            <person name="Jarrige D."/>
            <person name="Haridas S."/>
            <person name="Bleykasten-Grosshans C."/>
            <person name="Joly M."/>
            <person name="Nadalig T."/>
            <person name="Sancelme M."/>
            <person name="Vuilleumier S."/>
            <person name="Grigoriev I.V."/>
            <person name="Amato P."/>
            <person name="Bringel F."/>
        </authorList>
    </citation>
    <scope>NUCLEOTIDE SEQUENCE</scope>
    <source>
        <strain evidence="4">PDD-24b-2</strain>
    </source>
</reference>
<keyword evidence="5" id="KW-1185">Reference proteome</keyword>
<feature type="region of interest" description="Disordered" evidence="3">
    <location>
        <begin position="803"/>
        <end position="970"/>
    </location>
</feature>
<feature type="compositionally biased region" description="Basic residues" evidence="3">
    <location>
        <begin position="652"/>
        <end position="666"/>
    </location>
</feature>
<dbReference type="GeneID" id="77731920"/>
<dbReference type="SMART" id="SM00364">
    <property type="entry name" value="LRR_BAC"/>
    <property type="match status" value="5"/>
</dbReference>
<feature type="compositionally biased region" description="Pro residues" evidence="3">
    <location>
        <begin position="168"/>
        <end position="182"/>
    </location>
</feature>
<dbReference type="PANTHER" id="PTHR47566:SF1">
    <property type="entry name" value="PROTEIN NUD1"/>
    <property type="match status" value="1"/>
</dbReference>
<feature type="compositionally biased region" description="Low complexity" evidence="3">
    <location>
        <begin position="741"/>
        <end position="756"/>
    </location>
</feature>
<feature type="compositionally biased region" description="Low complexity" evidence="3">
    <location>
        <begin position="902"/>
        <end position="912"/>
    </location>
</feature>
<dbReference type="RefSeq" id="XP_052945083.1">
    <property type="nucleotide sequence ID" value="XM_053092715.1"/>
</dbReference>
<dbReference type="GO" id="GO:1902412">
    <property type="term" value="P:regulation of mitotic cytokinesis"/>
    <property type="evidence" value="ECO:0007669"/>
    <property type="project" value="TreeGrafter"/>
</dbReference>
<sequence length="1684" mass="180004">MSNPGWHTDELGEEWVESGSPPPESPSEKRRSTSKPPTLSASTAKGSIANKRGSLRSLGYSAPRGLPSRNATNGSPERVVSGHGSGTRLQPSGDFLVPQGTGILSPPSSRSSSEGGPDIAAENGTVAVAGTCVVKDGVEDNRGGALARLGVKSKDIFGKNALERMFEPPSPPTASSDPPPASAPLEIKTPSRPPPTSTPSSGASSVEEVRRASHPFAPRNPSRLSKSMTPSSHSSSLAPSETSQLPADESALDDTLPAAEEDENSMSLLGPDGGPHDVEHSMQHLSIEGDEVDGSPLARGATRFPFTFNAPIRYSSGQTGSGTASGSATVRGGSIRQLPADDDFEALFNQPDNGDGPSHSTIHDIALPPDARGKRGALPPKSPKLPPNPNLRLFRSTYDTCTREHLSAIVDSIGIEASPSPPPPASAQYREWSPADSASPGGHEGSGRSGEGDADSWGTGTGTHSSEESTDSRSSKRLRLSPPSPKRQPRDWGNVGLEIMGRIKGRQVEESTTSASPYQSGGSLVDEEDGPSIEYPVIPPTPPLDRRAPSQQPSSHLAASALPRQTSHKPGPNGNHRSNPSTASSGYLRTAEAMMANLRQRAVSDSASAISGGAQTADSSAGDARKPLSETDENVGSSETDAWRSEWEYGGKSHRGGSMRGSRGKGRGASPRRLLRRLSAAEEMKRAGEDSAEEEEEERPPAQLRYGSVRSRQAVPRPALEAPSSPPGQGVNTDDLNRYVSSTTVPTTHTSTISTSFVKHAGPKGKGPMRVIRPDEVNGLVGQQVGKMRYDATLMRWVRERGGSGLERVSEGSAEESRRVGSEESVDVFAGMSEEGSRRGSAQQDPAPEHAGAEEEQSDTDTDSNAGAELANMTTIDAAALLDTSESEGEEEEPRAAGLAVPTTALTSSPLSLPTPLPAPTPARPAVSHTNSAPAILTPRPSSANPLPIRSALRNPNSNGQLSDGTPGLKKKASWLEDLPLTPFAEGSRSITRSVSFSDGKKHGKIEGLETGGVLPRGGLKRASTGPGVMSLSEQLRGLGEEVRAAKDKAGKKAMPALDDVSGPVVDEEMSGKDGGDGNLFDRNGMSLLASARTRRIQEVLGDMEELSLDNITPSKPSRWPEPVRPPALAPTPNPHAARSAFQPVPSGAADASRADTTHDLSTLPARSFRRSRSHRENAVATGQATFLTECSFAVASDQLVKVITDVQPFEPYWETLKEVDLNGKGLEGVGRLKEFLPALDEVNLNDNAISYLTGIPSGVRALQVAGNRLSSLTSVDHLRNLQVLDLSRNQLDSVSQLRCLKHLRDLRVDHNRITDLSSIMNMDSLVKLSARGNRIDKLDLSVSRWKKLEHLELPENGLGEVVGLEELEGLVTLNLDDNDLITLSSASPLVRLRTLKVCRNDLALLDMEHFPKVRTLYADENRLLGLKRSDRSRSRLDSLSLRSQRARGLRLAKGEMEGLKRLYISGNDLSPDFFSSGQLNQLTYLEMAACRLSAWPKSIAAQMSSLEVLNVNYNFLEDLAGLKGMRNLRKVSVVGNRLEGGDRGLKGLESLEEVDLRMNPSTLGYYISLFIPAHTAPASRPHLARPNKTAILLGRTGPNATLSASTRGSTTSMFFQQQETGADWAEMDTEFRRNLPDMWYGKRLAYRGGIMQRCPRLRVLDGLEVGEGERKKAAELLQRARRA</sequence>
<feature type="compositionally biased region" description="Pro residues" evidence="3">
    <location>
        <begin position="380"/>
        <end position="389"/>
    </location>
</feature>
<accession>A0AA38HA49</accession>
<gene>
    <name evidence="4" type="ORF">MKK02DRAFT_43993</name>
</gene>
<feature type="region of interest" description="Disordered" evidence="3">
    <location>
        <begin position="1048"/>
        <end position="1079"/>
    </location>
</feature>
<feature type="compositionally biased region" description="Pro residues" evidence="3">
    <location>
        <begin position="1123"/>
        <end position="1134"/>
    </location>
</feature>
<feature type="region of interest" description="Disordered" evidence="3">
    <location>
        <begin position="1110"/>
        <end position="1138"/>
    </location>
</feature>
<feature type="region of interest" description="Disordered" evidence="3">
    <location>
        <begin position="414"/>
        <end position="772"/>
    </location>
</feature>
<comment type="caution">
    <text evidence="4">The sequence shown here is derived from an EMBL/GenBank/DDBJ whole genome shotgun (WGS) entry which is preliminary data.</text>
</comment>
<dbReference type="EMBL" id="JAKWFO010000005">
    <property type="protein sequence ID" value="KAI9635306.1"/>
    <property type="molecule type" value="Genomic_DNA"/>
</dbReference>
<dbReference type="PANTHER" id="PTHR47566">
    <property type="match status" value="1"/>
</dbReference>
<dbReference type="InterPro" id="IPR032675">
    <property type="entry name" value="LRR_dom_sf"/>
</dbReference>
<proteinExistence type="predicted"/>
<feature type="region of interest" description="Disordered" evidence="3">
    <location>
        <begin position="313"/>
        <end position="333"/>
    </location>
</feature>
<feature type="region of interest" description="Disordered" evidence="3">
    <location>
        <begin position="161"/>
        <end position="297"/>
    </location>
</feature>
<dbReference type="SMART" id="SM00369">
    <property type="entry name" value="LRR_TYP"/>
    <property type="match status" value="6"/>
</dbReference>
<feature type="region of interest" description="Disordered" evidence="3">
    <location>
        <begin position="350"/>
        <end position="391"/>
    </location>
</feature>
<dbReference type="InterPro" id="IPR003591">
    <property type="entry name" value="Leu-rich_rpt_typical-subtyp"/>
</dbReference>
<feature type="compositionally biased region" description="Basic and acidic residues" evidence="3">
    <location>
        <begin position="641"/>
        <end position="651"/>
    </location>
</feature>
<dbReference type="GO" id="GO:0031028">
    <property type="term" value="P:septation initiation signaling"/>
    <property type="evidence" value="ECO:0007669"/>
    <property type="project" value="TreeGrafter"/>
</dbReference>
<evidence type="ECO:0000313" key="5">
    <source>
        <dbReference type="Proteomes" id="UP001164286"/>
    </source>
</evidence>
<keyword evidence="2" id="KW-0677">Repeat</keyword>
<keyword evidence="1" id="KW-0433">Leucine-rich repeat</keyword>
<dbReference type="Pfam" id="PF13855">
    <property type="entry name" value="LRR_8"/>
    <property type="match status" value="1"/>
</dbReference>
<dbReference type="InterPro" id="IPR052574">
    <property type="entry name" value="CDIRP"/>
</dbReference>
<feature type="region of interest" description="Disordered" evidence="3">
    <location>
        <begin position="1008"/>
        <end position="1029"/>
    </location>
</feature>
<protein>
    <submittedName>
        <fullName evidence="4">Leucine repeat-containing protein</fullName>
    </submittedName>
</protein>
<feature type="compositionally biased region" description="Polar residues" evidence="3">
    <location>
        <begin position="603"/>
        <end position="619"/>
    </location>
</feature>
<feature type="compositionally biased region" description="Low complexity" evidence="3">
    <location>
        <begin position="315"/>
        <end position="333"/>
    </location>
</feature>
<feature type="region of interest" description="Disordered" evidence="3">
    <location>
        <begin position="1"/>
        <end position="122"/>
    </location>
</feature>
<feature type="compositionally biased region" description="Polar residues" evidence="3">
    <location>
        <begin position="575"/>
        <end position="587"/>
    </location>
</feature>
<dbReference type="GO" id="GO:0035591">
    <property type="term" value="F:signaling adaptor activity"/>
    <property type="evidence" value="ECO:0007669"/>
    <property type="project" value="TreeGrafter"/>
</dbReference>
<feature type="compositionally biased region" description="Polar residues" evidence="3">
    <location>
        <begin position="510"/>
        <end position="522"/>
    </location>
</feature>
<dbReference type="Gene3D" id="3.80.10.10">
    <property type="entry name" value="Ribonuclease Inhibitor"/>
    <property type="match status" value="3"/>
</dbReference>
<feature type="compositionally biased region" description="Basic and acidic residues" evidence="3">
    <location>
        <begin position="465"/>
        <end position="474"/>
    </location>
</feature>
<dbReference type="SUPFAM" id="SSF52058">
    <property type="entry name" value="L domain-like"/>
    <property type="match status" value="1"/>
</dbReference>
<dbReference type="GO" id="GO:0061499">
    <property type="term" value="C:outer plaque of mitotic spindle pole body"/>
    <property type="evidence" value="ECO:0007669"/>
    <property type="project" value="TreeGrafter"/>
</dbReference>
<dbReference type="Proteomes" id="UP001164286">
    <property type="component" value="Unassembled WGS sequence"/>
</dbReference>
<feature type="compositionally biased region" description="Polar residues" evidence="3">
    <location>
        <begin position="954"/>
        <end position="964"/>
    </location>
</feature>
<evidence type="ECO:0000256" key="2">
    <source>
        <dbReference type="ARBA" id="ARBA00022737"/>
    </source>
</evidence>
<organism evidence="4 5">
    <name type="scientific">Dioszegia hungarica</name>
    <dbReference type="NCBI Taxonomy" id="4972"/>
    <lineage>
        <taxon>Eukaryota</taxon>
        <taxon>Fungi</taxon>
        <taxon>Dikarya</taxon>
        <taxon>Basidiomycota</taxon>
        <taxon>Agaricomycotina</taxon>
        <taxon>Tremellomycetes</taxon>
        <taxon>Tremellales</taxon>
        <taxon>Bulleribasidiaceae</taxon>
        <taxon>Dioszegia</taxon>
    </lineage>
</organism>
<feature type="compositionally biased region" description="Basic and acidic residues" evidence="3">
    <location>
        <begin position="679"/>
        <end position="689"/>
    </location>
</feature>
<dbReference type="InterPro" id="IPR001611">
    <property type="entry name" value="Leu-rich_rpt"/>
</dbReference>